<name>A0ABW9RSU4_9BACT</name>
<dbReference type="InterPro" id="IPR056640">
    <property type="entry name" value="DUF7738"/>
</dbReference>
<dbReference type="Pfam" id="PF09346">
    <property type="entry name" value="SMI1_KNR4"/>
    <property type="match status" value="1"/>
</dbReference>
<keyword evidence="3" id="KW-1185">Reference proteome</keyword>
<comment type="caution">
    <text evidence="2">The sequence shown here is derived from an EMBL/GenBank/DDBJ whole genome shotgun (WGS) entry which is preliminary data.</text>
</comment>
<dbReference type="EMBL" id="SMLW01000604">
    <property type="protein sequence ID" value="MTI26905.1"/>
    <property type="molecule type" value="Genomic_DNA"/>
</dbReference>
<feature type="domain" description="Knr4/Smi1-like" evidence="1">
    <location>
        <begin position="187"/>
        <end position="332"/>
    </location>
</feature>
<dbReference type="InterPro" id="IPR018958">
    <property type="entry name" value="Knr4/Smi1-like_dom"/>
</dbReference>
<gene>
    <name evidence="2" type="ORF">E1163_18255</name>
</gene>
<protein>
    <submittedName>
        <fullName evidence="2">SMI1/KNR4 family protein</fullName>
    </submittedName>
</protein>
<evidence type="ECO:0000313" key="3">
    <source>
        <dbReference type="Proteomes" id="UP000798808"/>
    </source>
</evidence>
<evidence type="ECO:0000259" key="1">
    <source>
        <dbReference type="SMART" id="SM00860"/>
    </source>
</evidence>
<reference evidence="2 3" key="1">
    <citation type="submission" date="2019-02" db="EMBL/GenBank/DDBJ databases">
        <authorList>
            <person name="Goldberg S.R."/>
            <person name="Haltli B.A."/>
            <person name="Correa H."/>
            <person name="Russell K.G."/>
        </authorList>
    </citation>
    <scope>NUCLEOTIDE SEQUENCE [LARGE SCALE GENOMIC DNA]</scope>
    <source>
        <strain evidence="2 3">JCM 16186</strain>
    </source>
</reference>
<dbReference type="Pfam" id="PF24880">
    <property type="entry name" value="DUF7738"/>
    <property type="match status" value="1"/>
</dbReference>
<accession>A0ABW9RSU4</accession>
<dbReference type="RefSeq" id="WP_155173914.1">
    <property type="nucleotide sequence ID" value="NZ_BAAAFL010000029.1"/>
</dbReference>
<organism evidence="2 3">
    <name type="scientific">Fulvivirga kasyanovii</name>
    <dbReference type="NCBI Taxonomy" id="396812"/>
    <lineage>
        <taxon>Bacteria</taxon>
        <taxon>Pseudomonadati</taxon>
        <taxon>Bacteroidota</taxon>
        <taxon>Cytophagia</taxon>
        <taxon>Cytophagales</taxon>
        <taxon>Fulvivirgaceae</taxon>
        <taxon>Fulvivirga</taxon>
    </lineage>
</organism>
<dbReference type="SUPFAM" id="SSF160631">
    <property type="entry name" value="SMI1/KNR4-like"/>
    <property type="match status" value="1"/>
</dbReference>
<dbReference type="Proteomes" id="UP000798808">
    <property type="component" value="Unassembled WGS sequence"/>
</dbReference>
<dbReference type="InterPro" id="IPR037883">
    <property type="entry name" value="Knr4/Smi1-like_sf"/>
</dbReference>
<dbReference type="Gene3D" id="3.40.1580.10">
    <property type="entry name" value="SMI1/KNR4-like"/>
    <property type="match status" value="1"/>
</dbReference>
<dbReference type="SMART" id="SM00860">
    <property type="entry name" value="SMI1_KNR4"/>
    <property type="match status" value="1"/>
</dbReference>
<sequence length="353" mass="40722">MITIALSESGFQVNEETLTFPVKIEHLKNLFGECRHFKAKYNNIFTWDDLGIAAYSKEGKEAESLQVSLEQKEYKFSPKQVFKGQLLFKGEEIISYYRAHKDERVKLFKGDKDGALVANGVSAWFSVEEGSIETIELSGYQETEKEKFERLPVDDKFKYFVPLWEAWIAETTRIVPDDNEYYNLTRGITKEDIKGHSKLDDDTVIPDALINFYKIYNVEYDAVTSAFSFSVNGWDYDLIPFDDIAEDWLNIQYLQFGDEIEPEDLKDFSPKVKADDYANPKWIPFATGRNGDYLLFDTDPSDEGTYGQIIELQNESWERNVIADSLADLIQKEIDLIKSGETKKFDFILSNGD</sequence>
<proteinExistence type="predicted"/>
<evidence type="ECO:0000313" key="2">
    <source>
        <dbReference type="EMBL" id="MTI26905.1"/>
    </source>
</evidence>